<dbReference type="GeneID" id="120265457"/>
<reference evidence="3" key="1">
    <citation type="submission" date="2025-08" db="UniProtKB">
        <authorList>
            <consortium name="RefSeq"/>
        </authorList>
    </citation>
    <scope>IDENTIFICATION</scope>
</reference>
<name>A0AB40BQ84_DIOCR</name>
<organism evidence="2 3">
    <name type="scientific">Dioscorea cayennensis subsp. rotundata</name>
    <name type="common">White Guinea yam</name>
    <name type="synonym">Dioscorea rotundata</name>
    <dbReference type="NCBI Taxonomy" id="55577"/>
    <lineage>
        <taxon>Eukaryota</taxon>
        <taxon>Viridiplantae</taxon>
        <taxon>Streptophyta</taxon>
        <taxon>Embryophyta</taxon>
        <taxon>Tracheophyta</taxon>
        <taxon>Spermatophyta</taxon>
        <taxon>Magnoliopsida</taxon>
        <taxon>Liliopsida</taxon>
        <taxon>Dioscoreales</taxon>
        <taxon>Dioscoreaceae</taxon>
        <taxon>Dioscorea</taxon>
    </lineage>
</organism>
<dbReference type="Proteomes" id="UP001515500">
    <property type="component" value="Chromosome 7"/>
</dbReference>
<dbReference type="InterPro" id="IPR026960">
    <property type="entry name" value="RVT-Znf"/>
</dbReference>
<dbReference type="AlphaFoldDB" id="A0AB40BQ84"/>
<evidence type="ECO:0000313" key="3">
    <source>
        <dbReference type="RefSeq" id="XP_039129309.1"/>
    </source>
</evidence>
<protein>
    <submittedName>
        <fullName evidence="3">Uncharacterized protein LOC120265457 isoform X1</fullName>
    </submittedName>
</protein>
<accession>A0AB40BQ84</accession>
<gene>
    <name evidence="3" type="primary">LOC120265457</name>
</gene>
<evidence type="ECO:0000313" key="2">
    <source>
        <dbReference type="Proteomes" id="UP001515500"/>
    </source>
</evidence>
<dbReference type="RefSeq" id="XP_039129309.1">
    <property type="nucleotide sequence ID" value="XM_039273375.1"/>
</dbReference>
<keyword evidence="2" id="KW-1185">Reference proteome</keyword>
<evidence type="ECO:0000259" key="1">
    <source>
        <dbReference type="Pfam" id="PF13966"/>
    </source>
</evidence>
<dbReference type="Pfam" id="PF13966">
    <property type="entry name" value="zf-RVT"/>
    <property type="match status" value="1"/>
</dbReference>
<feature type="domain" description="Reverse transcriptase zinc-binding" evidence="1">
    <location>
        <begin position="151"/>
        <end position="234"/>
    </location>
</feature>
<proteinExistence type="predicted"/>
<sequence>MAKHVFGFLNKKDGIWVDVLSHKYDKLDFWRNTAPVNCSWFYRSLHKAAPQIKPFCRINLINPALTSFCWDPWCFDIPIALKPTFINMNVDVNLLSISDVVNGDRWCDTSLLYVFGPNFNLQELSSTSIDLNSGNHWIWNPPTKLHKISSTIYQQLNLSTPPEEVWPGWQLIWKLNIAPRTKHFMWTLFHGLLSTTNFLYHLNLGPNDPCSLCGLSPETIDHLFSHCTKTKQVWSYLSLRLNTYIYFPNGFASGNQLTEGNYSNYINSVIAATAWMLWKSRCNIIFHNACINLPTVVCRALAHVQEYTDCNRSLIG</sequence>